<feature type="transmembrane region" description="Helical" evidence="1">
    <location>
        <begin position="95"/>
        <end position="112"/>
    </location>
</feature>
<evidence type="ECO:0000313" key="3">
    <source>
        <dbReference type="Proteomes" id="UP000247465"/>
    </source>
</evidence>
<organism evidence="2 3">
    <name type="scientific">Candidatus Moanibacter tarae</name>
    <dbReference type="NCBI Taxonomy" id="2200854"/>
    <lineage>
        <taxon>Bacteria</taxon>
        <taxon>Pseudomonadati</taxon>
        <taxon>Verrucomicrobiota</taxon>
        <taxon>Opitutia</taxon>
        <taxon>Puniceicoccales</taxon>
        <taxon>Puniceicoccales incertae sedis</taxon>
        <taxon>Candidatus Moanibacter</taxon>
    </lineage>
</organism>
<gene>
    <name evidence="2" type="ORF">DF168_00915</name>
</gene>
<reference evidence="2 3" key="1">
    <citation type="submission" date="2018-06" db="EMBL/GenBank/DDBJ databases">
        <title>Draft Genome Sequence of a Novel Marine Bacterium Related to the Verrucomicrobia.</title>
        <authorList>
            <person name="Vosseberg J."/>
            <person name="Martijn J."/>
            <person name="Ettema T.J.G."/>
        </authorList>
    </citation>
    <scope>NUCLEOTIDE SEQUENCE [LARGE SCALE GENOMIC DNA]</scope>
    <source>
        <strain evidence="2">TARA_B100001123</strain>
    </source>
</reference>
<feature type="transmembrane region" description="Helical" evidence="1">
    <location>
        <begin position="40"/>
        <end position="59"/>
    </location>
</feature>
<dbReference type="AlphaFoldDB" id="A0A2Z4ACS1"/>
<evidence type="ECO:0000313" key="2">
    <source>
        <dbReference type="EMBL" id="AWT59721.1"/>
    </source>
</evidence>
<name>A0A2Z4ACS1_9BACT</name>
<keyword evidence="1" id="KW-1133">Transmembrane helix</keyword>
<sequence length="116" mass="12373">MILYRILHLVGVMMIFLSLGGVIVYGMLGTNEERIKKMVGMTNGIGLTLVLVGGFGMLGKLGLGFPGWAVAKLGIWLVLGGSIAVANRKPEFGKYLWLGSILLGFVAVYLAIAKAF</sequence>
<protein>
    <submittedName>
        <fullName evidence="2">Uncharacterized protein</fullName>
    </submittedName>
</protein>
<dbReference type="Proteomes" id="UP000247465">
    <property type="component" value="Chromosome"/>
</dbReference>
<evidence type="ECO:0000256" key="1">
    <source>
        <dbReference type="SAM" id="Phobius"/>
    </source>
</evidence>
<dbReference type="KEGG" id="mtar:DF168_00915"/>
<dbReference type="EMBL" id="CP029803">
    <property type="protein sequence ID" value="AWT59721.1"/>
    <property type="molecule type" value="Genomic_DNA"/>
</dbReference>
<feature type="transmembrane region" description="Helical" evidence="1">
    <location>
        <begin position="6"/>
        <end position="28"/>
    </location>
</feature>
<keyword evidence="1" id="KW-0812">Transmembrane</keyword>
<feature type="transmembrane region" description="Helical" evidence="1">
    <location>
        <begin position="65"/>
        <end position="86"/>
    </location>
</feature>
<keyword evidence="1" id="KW-0472">Membrane</keyword>
<proteinExistence type="predicted"/>
<accession>A0A2Z4ACS1</accession>